<accession>A0ABN9WZS5</accession>
<feature type="compositionally biased region" description="Basic and acidic residues" evidence="1">
    <location>
        <begin position="13"/>
        <end position="27"/>
    </location>
</feature>
<gene>
    <name evidence="2" type="ORF">PCOR1329_LOCUS70918</name>
</gene>
<evidence type="ECO:0000313" key="3">
    <source>
        <dbReference type="Proteomes" id="UP001189429"/>
    </source>
</evidence>
<feature type="compositionally biased region" description="Low complexity" evidence="1">
    <location>
        <begin position="28"/>
        <end position="42"/>
    </location>
</feature>
<keyword evidence="3" id="KW-1185">Reference proteome</keyword>
<evidence type="ECO:0000256" key="1">
    <source>
        <dbReference type="SAM" id="MobiDB-lite"/>
    </source>
</evidence>
<organism evidence="2 3">
    <name type="scientific">Prorocentrum cordatum</name>
    <dbReference type="NCBI Taxonomy" id="2364126"/>
    <lineage>
        <taxon>Eukaryota</taxon>
        <taxon>Sar</taxon>
        <taxon>Alveolata</taxon>
        <taxon>Dinophyceae</taxon>
        <taxon>Prorocentrales</taxon>
        <taxon>Prorocentraceae</taxon>
        <taxon>Prorocentrum</taxon>
    </lineage>
</organism>
<comment type="caution">
    <text evidence="2">The sequence shown here is derived from an EMBL/GenBank/DDBJ whole genome shotgun (WGS) entry which is preliminary data.</text>
</comment>
<feature type="non-terminal residue" evidence="2">
    <location>
        <position position="116"/>
    </location>
</feature>
<proteinExistence type="predicted"/>
<reference evidence="2" key="1">
    <citation type="submission" date="2023-10" db="EMBL/GenBank/DDBJ databases">
        <authorList>
            <person name="Chen Y."/>
            <person name="Shah S."/>
            <person name="Dougan E. K."/>
            <person name="Thang M."/>
            <person name="Chan C."/>
        </authorList>
    </citation>
    <scope>NUCLEOTIDE SEQUENCE [LARGE SCALE GENOMIC DNA]</scope>
</reference>
<dbReference type="Proteomes" id="UP001189429">
    <property type="component" value="Unassembled WGS sequence"/>
</dbReference>
<protein>
    <submittedName>
        <fullName evidence="2">Uncharacterized protein</fullName>
    </submittedName>
</protein>
<sequence>MANAAHAAGSALQEKEDKKKAKEETKLLKAAAAKAKASPAPKGKAKAKAKGKAAAPVPKTSLPVKKSIGKHATYGKVDFSDLLKVADCEGRTENQYPSRAYSTAKARAAKVYTVDQ</sequence>
<dbReference type="EMBL" id="CAUYUJ010019392">
    <property type="protein sequence ID" value="CAK0890816.1"/>
    <property type="molecule type" value="Genomic_DNA"/>
</dbReference>
<name>A0ABN9WZS5_9DINO</name>
<evidence type="ECO:0000313" key="2">
    <source>
        <dbReference type="EMBL" id="CAK0890816.1"/>
    </source>
</evidence>
<feature type="region of interest" description="Disordered" evidence="1">
    <location>
        <begin position="1"/>
        <end position="58"/>
    </location>
</feature>